<dbReference type="InterPro" id="IPR022642">
    <property type="entry name" value="CheR_C"/>
</dbReference>
<dbReference type="Pfam" id="PF01584">
    <property type="entry name" value="CheW"/>
    <property type="match status" value="2"/>
</dbReference>
<dbReference type="PROSITE" id="PS50113">
    <property type="entry name" value="PAC"/>
    <property type="match status" value="1"/>
</dbReference>
<dbReference type="CDD" id="cd11386">
    <property type="entry name" value="MCP_signal"/>
    <property type="match status" value="1"/>
</dbReference>
<dbReference type="Gene3D" id="2.40.50.180">
    <property type="entry name" value="CheA-289, Domain 4"/>
    <property type="match status" value="1"/>
</dbReference>
<dbReference type="Pfam" id="PF02518">
    <property type="entry name" value="HATPase_c"/>
    <property type="match status" value="1"/>
</dbReference>
<keyword evidence="15" id="KW-0067">ATP-binding</keyword>
<dbReference type="InterPro" id="IPR004090">
    <property type="entry name" value="Chemotax_Me-accpt_rcpt"/>
</dbReference>
<evidence type="ECO:0000256" key="12">
    <source>
        <dbReference type="ARBA" id="ARBA00022691"/>
    </source>
</evidence>
<feature type="modified residue" description="Phosphohistidine" evidence="18">
    <location>
        <position position="1728"/>
    </location>
</feature>
<dbReference type="InterPro" id="IPR035965">
    <property type="entry name" value="PAS-like_dom_sf"/>
</dbReference>
<evidence type="ECO:0000256" key="1">
    <source>
        <dbReference type="ARBA" id="ARBA00000085"/>
    </source>
</evidence>
<evidence type="ECO:0000259" key="27">
    <source>
        <dbReference type="PROSITE" id="PS50123"/>
    </source>
</evidence>
<dbReference type="Gene3D" id="3.30.565.10">
    <property type="entry name" value="Histidine kinase-like ATPase, C-terminal domain"/>
    <property type="match status" value="1"/>
</dbReference>
<evidence type="ECO:0000313" key="32">
    <source>
        <dbReference type="EMBL" id="CAL1125537.1"/>
    </source>
</evidence>
<dbReference type="InterPro" id="IPR051315">
    <property type="entry name" value="Bact_Chemotaxis_CheA"/>
</dbReference>
<evidence type="ECO:0000259" key="26">
    <source>
        <dbReference type="PROSITE" id="PS50113"/>
    </source>
</evidence>
<dbReference type="InterPro" id="IPR000700">
    <property type="entry name" value="PAS-assoc_C"/>
</dbReference>
<dbReference type="GO" id="GO:0032259">
    <property type="term" value="P:methylation"/>
    <property type="evidence" value="ECO:0007669"/>
    <property type="project" value="UniProtKB-KW"/>
</dbReference>
<feature type="compositionally biased region" description="Polar residues" evidence="21">
    <location>
        <begin position="477"/>
        <end position="495"/>
    </location>
</feature>
<keyword evidence="8" id="KW-0145">Chemotaxis</keyword>
<dbReference type="InterPro" id="IPR036890">
    <property type="entry name" value="HATPase_C_sf"/>
</dbReference>
<keyword evidence="12" id="KW-0949">S-adenosyl-L-methionine</keyword>
<evidence type="ECO:0000256" key="20">
    <source>
        <dbReference type="SAM" id="Coils"/>
    </source>
</evidence>
<keyword evidence="10" id="KW-0489">Methyltransferase</keyword>
<evidence type="ECO:0000256" key="21">
    <source>
        <dbReference type="SAM" id="MobiDB-lite"/>
    </source>
</evidence>
<feature type="domain" description="PAS" evidence="25">
    <location>
        <begin position="773"/>
        <end position="820"/>
    </location>
</feature>
<dbReference type="GO" id="GO:0016020">
    <property type="term" value="C:membrane"/>
    <property type="evidence" value="ECO:0007669"/>
    <property type="project" value="InterPro"/>
</dbReference>
<dbReference type="InterPro" id="IPR003660">
    <property type="entry name" value="HAMP_dom"/>
</dbReference>
<comment type="similarity">
    <text evidence="17">Belongs to the methyl-accepting chemotaxis (MCP) protein family.</text>
</comment>
<gene>
    <name evidence="31" type="ORF">C1SCF055_LOCUS752</name>
</gene>
<evidence type="ECO:0000259" key="28">
    <source>
        <dbReference type="PROSITE" id="PS50851"/>
    </source>
</evidence>
<accession>A0A9P1BF69</accession>
<dbReference type="GO" id="GO:0008983">
    <property type="term" value="F:protein-glutamate O-methyltransferase activity"/>
    <property type="evidence" value="ECO:0007669"/>
    <property type="project" value="UniProtKB-EC"/>
</dbReference>
<dbReference type="SUPFAM" id="SSF53335">
    <property type="entry name" value="S-adenosyl-L-methionine-dependent methyltransferases"/>
    <property type="match status" value="1"/>
</dbReference>
<dbReference type="SMART" id="SM00387">
    <property type="entry name" value="HATPase_c"/>
    <property type="match status" value="1"/>
</dbReference>
<dbReference type="GO" id="GO:0006935">
    <property type="term" value="P:chemotaxis"/>
    <property type="evidence" value="ECO:0007669"/>
    <property type="project" value="UniProtKB-KW"/>
</dbReference>
<feature type="domain" description="CheW-like" evidence="28">
    <location>
        <begin position="499"/>
        <end position="639"/>
    </location>
</feature>
<dbReference type="CDD" id="cd00731">
    <property type="entry name" value="CheA_reg"/>
    <property type="match status" value="1"/>
</dbReference>
<dbReference type="PRINTS" id="PR00260">
    <property type="entry name" value="CHEMTRNSDUCR"/>
</dbReference>
<dbReference type="InterPro" id="IPR004105">
    <property type="entry name" value="CheA-like_dim"/>
</dbReference>
<keyword evidence="22" id="KW-0732">Signal</keyword>
<dbReference type="EC" id="2.1.1.80" evidence="5"/>
<evidence type="ECO:0000256" key="6">
    <source>
        <dbReference type="ARBA" id="ARBA00021495"/>
    </source>
</evidence>
<dbReference type="SMART" id="SM00283">
    <property type="entry name" value="MA"/>
    <property type="match status" value="1"/>
</dbReference>
<dbReference type="Gene3D" id="1.10.155.10">
    <property type="entry name" value="Chemotaxis receptor methyltransferase CheR, N-terminal domain"/>
    <property type="match status" value="1"/>
</dbReference>
<dbReference type="SUPFAM" id="SSF55785">
    <property type="entry name" value="PYP-like sensor domain (PAS domain)"/>
    <property type="match status" value="2"/>
</dbReference>
<comment type="catalytic activity">
    <reaction evidence="2">
        <text>L-glutamyl-[protein] + S-adenosyl-L-methionine = [protein]-L-glutamate 5-O-methyl ester + S-adenosyl-L-homocysteine</text>
        <dbReference type="Rhea" id="RHEA:24452"/>
        <dbReference type="Rhea" id="RHEA-COMP:10208"/>
        <dbReference type="Rhea" id="RHEA-COMP:10311"/>
        <dbReference type="ChEBI" id="CHEBI:29973"/>
        <dbReference type="ChEBI" id="CHEBI:57856"/>
        <dbReference type="ChEBI" id="CHEBI:59789"/>
        <dbReference type="ChEBI" id="CHEBI:82795"/>
        <dbReference type="EC" id="2.1.1.80"/>
    </reaction>
</comment>
<dbReference type="GO" id="GO:0004888">
    <property type="term" value="F:transmembrane signaling receptor activity"/>
    <property type="evidence" value="ECO:0007669"/>
    <property type="project" value="InterPro"/>
</dbReference>
<feature type="signal peptide" evidence="22">
    <location>
        <begin position="1"/>
        <end position="26"/>
    </location>
</feature>
<evidence type="ECO:0000259" key="30">
    <source>
        <dbReference type="PROSITE" id="PS50894"/>
    </source>
</evidence>
<keyword evidence="33" id="KW-1185">Reference proteome</keyword>
<dbReference type="Gene3D" id="2.30.30.40">
    <property type="entry name" value="SH3 Domains"/>
    <property type="match status" value="2"/>
</dbReference>
<dbReference type="CDD" id="cd00088">
    <property type="entry name" value="HPT"/>
    <property type="match status" value="2"/>
</dbReference>
<dbReference type="SMART" id="SM01231">
    <property type="entry name" value="H-kinase_dim"/>
    <property type="match status" value="1"/>
</dbReference>
<dbReference type="PANTHER" id="PTHR43395">
    <property type="entry name" value="SENSOR HISTIDINE KINASE CHEA"/>
    <property type="match status" value="1"/>
</dbReference>
<dbReference type="InterPro" id="IPR022641">
    <property type="entry name" value="CheR_N"/>
</dbReference>
<keyword evidence="7" id="KW-0963">Cytoplasm</keyword>
<dbReference type="PANTHER" id="PTHR43395:SF10">
    <property type="entry name" value="CHEMOTAXIS PROTEIN CHEA"/>
    <property type="match status" value="1"/>
</dbReference>
<dbReference type="SUPFAM" id="SSF47226">
    <property type="entry name" value="Histidine-containing phosphotransfer domain, HPT domain"/>
    <property type="match status" value="2"/>
</dbReference>
<dbReference type="InterPro" id="IPR036061">
    <property type="entry name" value="CheW-like_dom_sf"/>
</dbReference>
<dbReference type="PROSITE" id="PS50111">
    <property type="entry name" value="CHEMOTAXIS_TRANSDUC_2"/>
    <property type="match status" value="1"/>
</dbReference>
<dbReference type="SMART" id="SM00086">
    <property type="entry name" value="PAC"/>
    <property type="match status" value="1"/>
</dbReference>
<evidence type="ECO:0000259" key="25">
    <source>
        <dbReference type="PROSITE" id="PS50112"/>
    </source>
</evidence>
<dbReference type="InterPro" id="IPR000780">
    <property type="entry name" value="CheR_MeTrfase"/>
</dbReference>
<organism evidence="31">
    <name type="scientific">Cladocopium goreaui</name>
    <dbReference type="NCBI Taxonomy" id="2562237"/>
    <lineage>
        <taxon>Eukaryota</taxon>
        <taxon>Sar</taxon>
        <taxon>Alveolata</taxon>
        <taxon>Dinophyceae</taxon>
        <taxon>Suessiales</taxon>
        <taxon>Symbiodiniaceae</taxon>
        <taxon>Cladocopium</taxon>
    </lineage>
</organism>
<dbReference type="InterPro" id="IPR004089">
    <property type="entry name" value="MCPsignal_dom"/>
</dbReference>
<keyword evidence="16" id="KW-0902">Two-component regulatory system</keyword>
<dbReference type="CDD" id="cd16916">
    <property type="entry name" value="HATPase_CheA-like"/>
    <property type="match status" value="1"/>
</dbReference>
<dbReference type="InterPro" id="IPR035891">
    <property type="entry name" value="CheY-binding_CheA"/>
</dbReference>
<dbReference type="InterPro" id="IPR000014">
    <property type="entry name" value="PAS"/>
</dbReference>
<dbReference type="NCBIfam" id="TIGR00229">
    <property type="entry name" value="sensory_box"/>
    <property type="match status" value="1"/>
</dbReference>
<dbReference type="SMART" id="SM00260">
    <property type="entry name" value="CheW"/>
    <property type="match status" value="2"/>
</dbReference>
<evidence type="ECO:0000259" key="24">
    <source>
        <dbReference type="PROSITE" id="PS50111"/>
    </source>
</evidence>
<dbReference type="Pfam" id="PF02895">
    <property type="entry name" value="H-kinase_dim"/>
    <property type="match status" value="1"/>
</dbReference>
<keyword evidence="11" id="KW-0808">Transferase</keyword>
<evidence type="ECO:0000256" key="3">
    <source>
        <dbReference type="ARBA" id="ARBA00004496"/>
    </source>
</evidence>
<evidence type="ECO:0000259" key="29">
    <source>
        <dbReference type="PROSITE" id="PS50885"/>
    </source>
</evidence>
<dbReference type="FunFam" id="1.10.287.950:FF:000001">
    <property type="entry name" value="Methyl-accepting chemotaxis sensory transducer"/>
    <property type="match status" value="1"/>
</dbReference>
<feature type="region of interest" description="Disordered" evidence="21">
    <location>
        <begin position="1943"/>
        <end position="2002"/>
    </location>
</feature>
<evidence type="ECO:0000256" key="2">
    <source>
        <dbReference type="ARBA" id="ARBA00001541"/>
    </source>
</evidence>
<dbReference type="InterPro" id="IPR036097">
    <property type="entry name" value="HisK_dim/P_sf"/>
</dbReference>
<name>A0A9P1BF69_9DINO</name>
<dbReference type="SUPFAM" id="SSF55874">
    <property type="entry name" value="ATPase domain of HSP90 chaperone/DNA topoisomerase II/histidine kinase"/>
    <property type="match status" value="1"/>
</dbReference>
<evidence type="ECO:0000256" key="9">
    <source>
        <dbReference type="ARBA" id="ARBA00022553"/>
    </source>
</evidence>
<feature type="chain" id="PRO_5043269416" description="Chemotaxis protein CheA" evidence="22">
    <location>
        <begin position="27"/>
        <end position="2462"/>
    </location>
</feature>
<evidence type="ECO:0000313" key="33">
    <source>
        <dbReference type="Proteomes" id="UP001152797"/>
    </source>
</evidence>
<dbReference type="Pfam" id="PF08447">
    <property type="entry name" value="PAS_3"/>
    <property type="match status" value="1"/>
</dbReference>
<protein>
    <recommendedName>
        <fullName evidence="6">Chemotaxis protein CheA</fullName>
        <ecNumber evidence="5">2.1.1.80</ecNumber>
        <ecNumber evidence="4">2.7.13.3</ecNumber>
    </recommendedName>
</protein>
<keyword evidence="9 18" id="KW-0597">Phosphoprotein</keyword>
<dbReference type="Gene3D" id="3.40.50.150">
    <property type="entry name" value="Vaccinia Virus protein VP39"/>
    <property type="match status" value="1"/>
</dbReference>
<dbReference type="Gene3D" id="1.10.287.950">
    <property type="entry name" value="Methyl-accepting chemotaxis protein"/>
    <property type="match status" value="1"/>
</dbReference>
<dbReference type="SUPFAM" id="SSF58104">
    <property type="entry name" value="Methyl-accepting chemotaxis protein (MCP) signaling domain"/>
    <property type="match status" value="1"/>
</dbReference>
<evidence type="ECO:0000256" key="14">
    <source>
        <dbReference type="ARBA" id="ARBA00022777"/>
    </source>
</evidence>
<dbReference type="Gene3D" id="1.20.120.160">
    <property type="entry name" value="HPT domain"/>
    <property type="match status" value="2"/>
</dbReference>
<evidence type="ECO:0000256" key="4">
    <source>
        <dbReference type="ARBA" id="ARBA00012438"/>
    </source>
</evidence>
<dbReference type="Pfam" id="PF07194">
    <property type="entry name" value="P2"/>
    <property type="match status" value="1"/>
</dbReference>
<dbReference type="CDD" id="cd00130">
    <property type="entry name" value="PAS"/>
    <property type="match status" value="1"/>
</dbReference>
<feature type="domain" description="HPt" evidence="30">
    <location>
        <begin position="1479"/>
        <end position="1593"/>
    </location>
</feature>
<dbReference type="Gene3D" id="3.30.450.20">
    <property type="entry name" value="PAS domain"/>
    <property type="match status" value="2"/>
</dbReference>
<dbReference type="Gene3D" id="3.30.70.1110">
    <property type="entry name" value="Histidine kinase CheA-like, P2 response regulator-binding domain"/>
    <property type="match status" value="1"/>
</dbReference>
<keyword evidence="13" id="KW-0547">Nucleotide-binding</keyword>
<feature type="region of interest" description="Disordered" evidence="21">
    <location>
        <begin position="476"/>
        <end position="495"/>
    </location>
</feature>
<dbReference type="Proteomes" id="UP001152797">
    <property type="component" value="Unassembled WGS sequence"/>
</dbReference>
<evidence type="ECO:0000256" key="7">
    <source>
        <dbReference type="ARBA" id="ARBA00022490"/>
    </source>
</evidence>
<dbReference type="InterPro" id="IPR008207">
    <property type="entry name" value="Sig_transdc_His_kin_Hpt_dom"/>
</dbReference>
<dbReference type="InterPro" id="IPR036804">
    <property type="entry name" value="CheR_N_sf"/>
</dbReference>
<feature type="domain" description="Methyl-accepting transducer" evidence="24">
    <location>
        <begin position="968"/>
        <end position="1197"/>
    </location>
</feature>
<dbReference type="SUPFAM" id="SSF50341">
    <property type="entry name" value="CheW-like"/>
    <property type="match status" value="2"/>
</dbReference>
<dbReference type="Gene3D" id="1.10.287.560">
    <property type="entry name" value="Histidine kinase CheA-like, homodimeric domain"/>
    <property type="match status" value="1"/>
</dbReference>
<feature type="domain" description="CheR-type methyltransferase" evidence="27">
    <location>
        <begin position="1209"/>
        <end position="1466"/>
    </location>
</feature>
<dbReference type="InterPro" id="IPR010808">
    <property type="entry name" value="CheA_P2-bd"/>
</dbReference>
<dbReference type="SUPFAM" id="SSF47384">
    <property type="entry name" value="Homodimeric domain of signal transducing histidine kinase"/>
    <property type="match status" value="1"/>
</dbReference>
<dbReference type="InterPro" id="IPR005467">
    <property type="entry name" value="His_kinase_dom"/>
</dbReference>
<dbReference type="PROSITE" id="PS50851">
    <property type="entry name" value="CHEW"/>
    <property type="match status" value="2"/>
</dbReference>
<dbReference type="SMART" id="SM00091">
    <property type="entry name" value="PAS"/>
    <property type="match status" value="2"/>
</dbReference>
<evidence type="ECO:0000256" key="10">
    <source>
        <dbReference type="ARBA" id="ARBA00022603"/>
    </source>
</evidence>
<dbReference type="Pfam" id="PF01627">
    <property type="entry name" value="Hpt"/>
    <property type="match status" value="2"/>
</dbReference>
<evidence type="ECO:0000256" key="8">
    <source>
        <dbReference type="ARBA" id="ARBA00022500"/>
    </source>
</evidence>
<dbReference type="SMART" id="SM00138">
    <property type="entry name" value="MeTrc"/>
    <property type="match status" value="1"/>
</dbReference>
<dbReference type="SMART" id="SM00073">
    <property type="entry name" value="HPT"/>
    <property type="match status" value="2"/>
</dbReference>
<reference evidence="32" key="2">
    <citation type="submission" date="2024-04" db="EMBL/GenBank/DDBJ databases">
        <authorList>
            <person name="Chen Y."/>
            <person name="Shah S."/>
            <person name="Dougan E. K."/>
            <person name="Thang M."/>
            <person name="Chan C."/>
        </authorList>
    </citation>
    <scope>NUCLEOTIDE SEQUENCE [LARGE SCALE GENOMIC DNA]</scope>
</reference>
<keyword evidence="14" id="KW-0418">Kinase</keyword>
<evidence type="ECO:0000256" key="13">
    <source>
        <dbReference type="ARBA" id="ARBA00022741"/>
    </source>
</evidence>
<comment type="catalytic activity">
    <reaction evidence="1">
        <text>ATP + protein L-histidine = ADP + protein N-phospho-L-histidine.</text>
        <dbReference type="EC" id="2.7.13.3"/>
    </reaction>
</comment>
<sequence>MLTQKSLARLGLVFMFCVASLQSLNAEEIEWRTAKQLSDQLASPVSISWSAANFRPALERLSRAQRVAILVDRRIDPGTRCEFRGENEALSEVYRHLAEQANAGYSQLGPVAYFGPESTARKLRTLAAQLDEQVEQLPPTAKRIWHRSRAWHWNDFATPRQLLEGLATEHRIKLVGLEQIPHDLWAEADVPPMPLAERMLLIAAQYDFTLAIEPDGRSASLVPIPSEVAVQRRYSGRGKASQLARQYRSLVPNAEVVVDGRDVVVSGLIEEHELIANGQSSTETQPTSGTQVFRLKVENIPVARLLDHVSKQMGYAVETDEKAISSAGLSLDERVSVDVKDATIQELLEAILKPAGLAHRREGKRIEVVRHPGLDGLHDAFFFRFGRDHDDRNVRLNMLTASEPSAASVVSSTPTAKSDRTMIFRIVLESSATKTRLLIGFFPCVLPVDWLNAELLLSNSLSSLARRDQLSGKHRSQVVSTLQQEPQTEVSESKEGTGSLQLVSFRLGQEEYGVEITKVQEIILMGEITRVPQTPEYLKGLINLRSTVIPIVDLRIRFGLPISEQSDEARIMVVNVAGKTIGIIVDAVSEVLRISQEDTAPPPPTVAGLGREYLTGLVKLENRLLILLDIDQILTDEEAAAIDGMDVSELRAQLATAKAVSENSPINIILADTDLNITYANPASVAQLRPLEHLLPCRVDEVVGQNVDIFHKDPSYQRRILSNPKNFPHRAIIELGDEKLDLLVSAIYDDNGEYLGPMVTWDVVTKKIELESQSRHYTNQIQAISAAQAVIEFEPDGTIITANDNFLNAVGYSLEEIQGKHHRMFCDPAYTESAEYRQFWMDLGNGKSHAGEFQRFGKGGKEIWIQARYSALLDENGKTYGVVKYASDITETVRQRQQAIENQERERQQQEELRANVDQLLEVVNAAAEGDLTKEITVNTDDAVGELASGLRRMLGDLRGMIGQIIESAMQFTEGSRVIAESSQTLAQGAQNQSSAVEEMSASIEQLSRSIDGVRDNAGEADSMARGTNELANEGGKAVQKSIEAMDLIKSSSEQISEIIQVISEIAGQTNLLALNAAIEAARAGEHGLGFAVVADEVRKLAERSSGAAKEISSLIKESTRRVEEGATLSEETGAALSKIVQGVEDTAKKISEIASSTTEQAQNASEVAAAIQNVAQVTEQVAAGSEEMASSSEELGAQSTGLRDMMQNITQDNLVSDVLMKQYSDLVYSRTGIRLSEQKKILLSNRVRRRLRATGIASFEAYFAHLKKLSPSEEEWDRFLQEITTHETYLFRDEMHWKWFRQTFLPERAAAARKDPKAKNLRIWSAAASTGDEAFTVATCIAATIPNVSQWKIEIVGTDIGIGALEEAREGTFNENAMRLVPDDLRSRYFTKAPGVHVWKAKPALGGMITFRQHNLMDSLNERPFDLVLVKNVLIYFDSKSKQQVLSRVLPLVKPGAYFVAGAAEGAGAMSDGSASTQDDFFQSLLGDFLDESDQLLGSLGEHLLKLDEWTQSLEPDQPARCDDDLMNEMFRAAHSLKGLSAMLGLSQINSLTHRVENVFDAARNDQLTFSSESVELLFQSVDCLVALVDQLKDGTQGEVDCDAVIAGIEQILETAGAQRVVTSQADAEAFLSEPEPSIQESIQIESTDMPKTEVLTATDDSEGVRSPAESCDYFEDIQDEDDVPAKYLSIFIDETEISLDSLTETLLAGETTKDAQATETLLVISHRIKGSAAAVGLNRPAKLAHFMEDLLQNLREQSDPLTPEMADAMLKCTDALRAYVVGLKNGQPESEQFNQLALELIAASEGTPVDIAPAAEVQASEPETTTEIAPEALQSLVAEIALEAPAASQGFIGRIWFESDFPLVGLKAQLLIEKLSQWGKVFHSSPTRDELETIDDLDSLTFGLVTDAEETQVRTSLQIVSVERVELLPLPAEERLLEATPVAESVPGPTPSPASVEPAAASSPPKAATPTSAPAGPPKPQPAARTRNESNANENRPAETLRVDIDRLDHLMNLAGQLVINKARFSQIGEGLREITVGKRTSQLLDNLQVFLGNVMKLNGKSDNKGLIDDVESLCNTARRIQNDLSTAQLEMSELSRARHTTSDLLETVHQLDRIADGIQKTVMDTRMVPIGPLFGRFRRVIRDISRSNEKQIDLIIHGEKTELDKRMIDELGDPLIHMVRNSADHGIELPEERVAAGKPARGTVSLDAFHRGNSIVIQVKDDGRGLDSNKILRKALDKGIVTEADAERMTPHQIYQLVWEPGFSTAEKITEVSGRGMGMDIAKSKIEGISGSVDLDSTPGVGTTFTIKLPLTLAILPSLLTVIDEDVFALPVESVVEIVRVPRSEVRTVHQQQTTTVRGRVVSVVYLADLFKWKSDVAGRTAQEDITLVIIGSEDREIALVVDRLLGEEDVVIKSMAENYKNVRGIAGASILGDGRVSLILDTGAIIDMSTAIEAEAAI</sequence>
<keyword evidence="19" id="KW-0807">Transducer</keyword>
<dbReference type="InterPro" id="IPR036641">
    <property type="entry name" value="HPT_dom_sf"/>
</dbReference>
<feature type="domain" description="HAMP" evidence="29">
    <location>
        <begin position="911"/>
        <end position="963"/>
    </location>
</feature>
<feature type="modified residue" description="Phosphohistidine" evidence="18">
    <location>
        <position position="1536"/>
    </location>
</feature>
<proteinExistence type="inferred from homology"/>
<dbReference type="SUPFAM" id="SSF47757">
    <property type="entry name" value="Chemotaxis receptor methyltransferase CheR, N-terminal domain"/>
    <property type="match status" value="1"/>
</dbReference>
<dbReference type="Pfam" id="PF03705">
    <property type="entry name" value="CheR_N"/>
    <property type="match status" value="1"/>
</dbReference>
<dbReference type="InterPro" id="IPR001610">
    <property type="entry name" value="PAC"/>
</dbReference>
<reference evidence="31" key="1">
    <citation type="submission" date="2022-10" db="EMBL/GenBank/DDBJ databases">
        <authorList>
            <person name="Chen Y."/>
            <person name="Dougan E. K."/>
            <person name="Chan C."/>
            <person name="Rhodes N."/>
            <person name="Thang M."/>
        </authorList>
    </citation>
    <scope>NUCLEOTIDE SEQUENCE</scope>
</reference>
<feature type="coiled-coil region" evidence="20">
    <location>
        <begin position="886"/>
        <end position="923"/>
    </location>
</feature>
<evidence type="ECO:0000256" key="5">
    <source>
        <dbReference type="ARBA" id="ARBA00012534"/>
    </source>
</evidence>
<dbReference type="FunFam" id="3.30.565.10:FF:000016">
    <property type="entry name" value="Chemotaxis protein CheA, putative"/>
    <property type="match status" value="1"/>
</dbReference>
<dbReference type="Pfam" id="PF01739">
    <property type="entry name" value="CheR"/>
    <property type="match status" value="1"/>
</dbReference>
<dbReference type="PROSITE" id="PS50885">
    <property type="entry name" value="HAMP"/>
    <property type="match status" value="1"/>
</dbReference>
<dbReference type="EC" id="2.7.13.3" evidence="4"/>
<feature type="compositionally biased region" description="Low complexity" evidence="21">
    <location>
        <begin position="1955"/>
        <end position="1976"/>
    </location>
</feature>
<dbReference type="GO" id="GO:0005737">
    <property type="term" value="C:cytoplasm"/>
    <property type="evidence" value="ECO:0007669"/>
    <property type="project" value="UniProtKB-SubCell"/>
</dbReference>
<dbReference type="SUPFAM" id="SSF55052">
    <property type="entry name" value="CheY-binding domain of CheA"/>
    <property type="match status" value="1"/>
</dbReference>
<evidence type="ECO:0000256" key="15">
    <source>
        <dbReference type="ARBA" id="ARBA00022840"/>
    </source>
</evidence>
<evidence type="ECO:0000259" key="23">
    <source>
        <dbReference type="PROSITE" id="PS50109"/>
    </source>
</evidence>
<dbReference type="InterPro" id="IPR003594">
    <property type="entry name" value="HATPase_dom"/>
</dbReference>
<dbReference type="EMBL" id="CAMXCT010000001">
    <property type="protein sequence ID" value="CAI3972162.1"/>
    <property type="molecule type" value="Genomic_DNA"/>
</dbReference>
<feature type="domain" description="Histidine kinase" evidence="23">
    <location>
        <begin position="2078"/>
        <end position="2316"/>
    </location>
</feature>
<dbReference type="SMART" id="SM00304">
    <property type="entry name" value="HAMP"/>
    <property type="match status" value="1"/>
</dbReference>
<dbReference type="EMBL" id="CAMXCT030000001">
    <property type="protein sequence ID" value="CAL4759474.1"/>
    <property type="molecule type" value="Genomic_DNA"/>
</dbReference>
<feature type="domain" description="HPt" evidence="30">
    <location>
        <begin position="1682"/>
        <end position="1785"/>
    </location>
</feature>
<dbReference type="InterPro" id="IPR029063">
    <property type="entry name" value="SAM-dependent_MTases_sf"/>
</dbReference>
<evidence type="ECO:0000256" key="11">
    <source>
        <dbReference type="ARBA" id="ARBA00022679"/>
    </source>
</evidence>
<dbReference type="PROSITE" id="PS50123">
    <property type="entry name" value="CHER"/>
    <property type="match status" value="1"/>
</dbReference>
<dbReference type="GO" id="GO:0005524">
    <property type="term" value="F:ATP binding"/>
    <property type="evidence" value="ECO:0007669"/>
    <property type="project" value="UniProtKB-KW"/>
</dbReference>
<feature type="domain" description="PAC" evidence="26">
    <location>
        <begin position="849"/>
        <end position="901"/>
    </location>
</feature>
<evidence type="ECO:0000256" key="19">
    <source>
        <dbReference type="PROSITE-ProRule" id="PRU00284"/>
    </source>
</evidence>
<dbReference type="InterPro" id="IPR037052">
    <property type="entry name" value="CheA-like_P2_sf"/>
</dbReference>
<dbReference type="PROSITE" id="PS50109">
    <property type="entry name" value="HIS_KIN"/>
    <property type="match status" value="1"/>
</dbReference>
<evidence type="ECO:0000256" key="18">
    <source>
        <dbReference type="PROSITE-ProRule" id="PRU00110"/>
    </source>
</evidence>
<feature type="domain" description="CheW-like" evidence="28">
    <location>
        <begin position="2318"/>
        <end position="2455"/>
    </location>
</feature>
<dbReference type="InterPro" id="IPR002545">
    <property type="entry name" value="CheW-lke_dom"/>
</dbReference>
<dbReference type="EMBL" id="CAMXCT020000001">
    <property type="protein sequence ID" value="CAL1125537.1"/>
    <property type="molecule type" value="Genomic_DNA"/>
</dbReference>
<keyword evidence="20" id="KW-0175">Coiled coil</keyword>
<dbReference type="CDD" id="cd06225">
    <property type="entry name" value="HAMP"/>
    <property type="match status" value="1"/>
</dbReference>
<dbReference type="OrthoDB" id="10064750at2759"/>
<evidence type="ECO:0000256" key="22">
    <source>
        <dbReference type="SAM" id="SignalP"/>
    </source>
</evidence>
<comment type="caution">
    <text evidence="31">The sequence shown here is derived from an EMBL/GenBank/DDBJ whole genome shotgun (WGS) entry which is preliminary data.</text>
</comment>
<evidence type="ECO:0000256" key="16">
    <source>
        <dbReference type="ARBA" id="ARBA00023012"/>
    </source>
</evidence>
<dbReference type="GO" id="GO:0000155">
    <property type="term" value="F:phosphorelay sensor kinase activity"/>
    <property type="evidence" value="ECO:0007669"/>
    <property type="project" value="InterPro"/>
</dbReference>
<evidence type="ECO:0000313" key="31">
    <source>
        <dbReference type="EMBL" id="CAI3972162.1"/>
    </source>
</evidence>
<comment type="subcellular location">
    <subcellularLocation>
        <location evidence="3">Cytoplasm</location>
    </subcellularLocation>
</comment>
<dbReference type="PROSITE" id="PS50894">
    <property type="entry name" value="HPT"/>
    <property type="match status" value="2"/>
</dbReference>
<dbReference type="InterPro" id="IPR037006">
    <property type="entry name" value="CheA-like_homodim_sf"/>
</dbReference>
<evidence type="ECO:0000256" key="17">
    <source>
        <dbReference type="ARBA" id="ARBA00029447"/>
    </source>
</evidence>
<dbReference type="Pfam" id="PF00015">
    <property type="entry name" value="MCPsignal"/>
    <property type="match status" value="1"/>
</dbReference>
<dbReference type="PROSITE" id="PS50112">
    <property type="entry name" value="PAS"/>
    <property type="match status" value="1"/>
</dbReference>
<dbReference type="InterPro" id="IPR013655">
    <property type="entry name" value="PAS_fold_3"/>
</dbReference>
<dbReference type="CDD" id="cd00732">
    <property type="entry name" value="CheW"/>
    <property type="match status" value="1"/>
</dbReference>